<accession>A0ACA9RWD1</accession>
<proteinExistence type="predicted"/>
<feature type="non-terminal residue" evidence="1">
    <location>
        <position position="75"/>
    </location>
</feature>
<keyword evidence="2" id="KW-1185">Reference proteome</keyword>
<dbReference type="EMBL" id="CAJVQC010073875">
    <property type="protein sequence ID" value="CAG8812615.1"/>
    <property type="molecule type" value="Genomic_DNA"/>
</dbReference>
<reference evidence="1" key="1">
    <citation type="submission" date="2021-06" db="EMBL/GenBank/DDBJ databases">
        <authorList>
            <person name="Kallberg Y."/>
            <person name="Tangrot J."/>
            <person name="Rosling A."/>
        </authorList>
    </citation>
    <scope>NUCLEOTIDE SEQUENCE</scope>
    <source>
        <strain evidence="1">MA461A</strain>
    </source>
</reference>
<comment type="caution">
    <text evidence="1">The sequence shown here is derived from an EMBL/GenBank/DDBJ whole genome shotgun (WGS) entry which is preliminary data.</text>
</comment>
<sequence>MAVENKNTYPQPNHQEKENNDNSVTWQRYNYSPPISSDSSNDEIDEILRTINQKGGKLSGGVQASRFEKPDPNRQ</sequence>
<evidence type="ECO:0000313" key="1">
    <source>
        <dbReference type="EMBL" id="CAG8812615.1"/>
    </source>
</evidence>
<evidence type="ECO:0000313" key="2">
    <source>
        <dbReference type="Proteomes" id="UP000789920"/>
    </source>
</evidence>
<protein>
    <submittedName>
        <fullName evidence="1">30977_t:CDS:1</fullName>
    </submittedName>
</protein>
<dbReference type="Proteomes" id="UP000789920">
    <property type="component" value="Unassembled WGS sequence"/>
</dbReference>
<gene>
    <name evidence="1" type="ORF">RPERSI_LOCUS23564</name>
</gene>
<name>A0ACA9RWD1_9GLOM</name>
<organism evidence="1 2">
    <name type="scientific">Racocetra persica</name>
    <dbReference type="NCBI Taxonomy" id="160502"/>
    <lineage>
        <taxon>Eukaryota</taxon>
        <taxon>Fungi</taxon>
        <taxon>Fungi incertae sedis</taxon>
        <taxon>Mucoromycota</taxon>
        <taxon>Glomeromycotina</taxon>
        <taxon>Glomeromycetes</taxon>
        <taxon>Diversisporales</taxon>
        <taxon>Gigasporaceae</taxon>
        <taxon>Racocetra</taxon>
    </lineage>
</organism>